<evidence type="ECO:0000259" key="1">
    <source>
        <dbReference type="Pfam" id="PF11955"/>
    </source>
</evidence>
<comment type="caution">
    <text evidence="2">The sequence shown here is derived from an EMBL/GenBank/DDBJ whole genome shotgun (WGS) entry which is preliminary data.</text>
</comment>
<gene>
    <name evidence="2" type="ORF">ERUC_LOCUS14606</name>
</gene>
<dbReference type="PANTHER" id="PTHR31476:SF3">
    <property type="entry name" value="UBIQUITIN CARBOXYL-TERMINAL HYDROLASE FAMILY PROTEIN"/>
    <property type="match status" value="1"/>
</dbReference>
<dbReference type="Proteomes" id="UP001642260">
    <property type="component" value="Unassembled WGS sequence"/>
</dbReference>
<dbReference type="PANTHER" id="PTHR31476">
    <property type="entry name" value="PROTEIN WHAT'S THIS FACTOR 1 HOMOLOG, CHLOROPLASTIC"/>
    <property type="match status" value="1"/>
</dbReference>
<dbReference type="InterPro" id="IPR021099">
    <property type="entry name" value="PORR_domain"/>
</dbReference>
<reference evidence="2 3" key="1">
    <citation type="submission" date="2022-03" db="EMBL/GenBank/DDBJ databases">
        <authorList>
            <person name="Macdonald S."/>
            <person name="Ahmed S."/>
            <person name="Newling K."/>
        </authorList>
    </citation>
    <scope>NUCLEOTIDE SEQUENCE [LARGE SCALE GENOMIC DNA]</scope>
</reference>
<sequence length="130" mass="15640">MRRVAIVCGSKTTYLRTRMFLIWDQSSKKMEKQTVGLVHGLLSLSLLSESMFYLSLKGGIKTAVFRQFYKDEQLVDRDPFLAIKDNFMWLLEERWQQRRYRIKKQREQVQKDRQIFLAAKKQKAEERLCD</sequence>
<feature type="domain" description="PORR" evidence="1">
    <location>
        <begin position="49"/>
        <end position="94"/>
    </location>
</feature>
<dbReference type="EMBL" id="CAKOAT010137265">
    <property type="protein sequence ID" value="CAH8337589.1"/>
    <property type="molecule type" value="Genomic_DNA"/>
</dbReference>
<evidence type="ECO:0000313" key="3">
    <source>
        <dbReference type="Proteomes" id="UP001642260"/>
    </source>
</evidence>
<accession>A0ABC8JY60</accession>
<dbReference type="AlphaFoldDB" id="A0ABC8JY60"/>
<evidence type="ECO:0000313" key="2">
    <source>
        <dbReference type="EMBL" id="CAH8337589.1"/>
    </source>
</evidence>
<dbReference type="Pfam" id="PF11955">
    <property type="entry name" value="PORR"/>
    <property type="match status" value="1"/>
</dbReference>
<name>A0ABC8JY60_ERUVS</name>
<organism evidence="2 3">
    <name type="scientific">Eruca vesicaria subsp. sativa</name>
    <name type="common">Garden rocket</name>
    <name type="synonym">Eruca sativa</name>
    <dbReference type="NCBI Taxonomy" id="29727"/>
    <lineage>
        <taxon>Eukaryota</taxon>
        <taxon>Viridiplantae</taxon>
        <taxon>Streptophyta</taxon>
        <taxon>Embryophyta</taxon>
        <taxon>Tracheophyta</taxon>
        <taxon>Spermatophyta</taxon>
        <taxon>Magnoliopsida</taxon>
        <taxon>eudicotyledons</taxon>
        <taxon>Gunneridae</taxon>
        <taxon>Pentapetalae</taxon>
        <taxon>rosids</taxon>
        <taxon>malvids</taxon>
        <taxon>Brassicales</taxon>
        <taxon>Brassicaceae</taxon>
        <taxon>Brassiceae</taxon>
        <taxon>Eruca</taxon>
    </lineage>
</organism>
<keyword evidence="3" id="KW-1185">Reference proteome</keyword>
<proteinExistence type="predicted"/>
<dbReference type="InterPro" id="IPR045040">
    <property type="entry name" value="PORR_fam"/>
</dbReference>
<protein>
    <recommendedName>
        <fullName evidence="1">PORR domain-containing protein</fullName>
    </recommendedName>
</protein>